<protein>
    <recommendedName>
        <fullName evidence="2">Halobacterial output domain-containing protein</fullName>
    </recommendedName>
</protein>
<dbReference type="AlphaFoldDB" id="A0A1I3AD55"/>
<evidence type="ECO:0000313" key="3">
    <source>
        <dbReference type="EMBL" id="SFH48017.1"/>
    </source>
</evidence>
<sequence>MTSSDAERRHTPAGNVESRVARVPVETETSATVAVVRAVAEAEDASPGDLPLLSDVIDPEAFDDLFDDDRVGRSGVSLSFDYCGYVVTVTDDAVTLDAR</sequence>
<name>A0A1I3AD55_9EURY</name>
<dbReference type="Proteomes" id="UP000323537">
    <property type="component" value="Unassembled WGS sequence"/>
</dbReference>
<reference evidence="3 4" key="1">
    <citation type="submission" date="2016-10" db="EMBL/GenBank/DDBJ databases">
        <authorList>
            <person name="Varghese N."/>
            <person name="Submissions S."/>
        </authorList>
    </citation>
    <scope>NUCLEOTIDE SEQUENCE [LARGE SCALE GENOMIC DNA]</scope>
    <source>
        <strain evidence="3 4">CGMCC 1.6377</strain>
    </source>
</reference>
<organism evidence="3 4">
    <name type="scientific">Halorubrum aquaticum</name>
    <dbReference type="NCBI Taxonomy" id="387340"/>
    <lineage>
        <taxon>Archaea</taxon>
        <taxon>Methanobacteriati</taxon>
        <taxon>Methanobacteriota</taxon>
        <taxon>Stenosarchaea group</taxon>
        <taxon>Halobacteria</taxon>
        <taxon>Halobacteriales</taxon>
        <taxon>Haloferacaceae</taxon>
        <taxon>Halorubrum</taxon>
    </lineage>
</organism>
<dbReference type="Pfam" id="PF18545">
    <property type="entry name" value="HalOD1"/>
    <property type="match status" value="1"/>
</dbReference>
<evidence type="ECO:0000313" key="4">
    <source>
        <dbReference type="Proteomes" id="UP000323537"/>
    </source>
</evidence>
<evidence type="ECO:0000259" key="2">
    <source>
        <dbReference type="Pfam" id="PF18545"/>
    </source>
</evidence>
<dbReference type="InterPro" id="IPR040624">
    <property type="entry name" value="HalOD1"/>
</dbReference>
<feature type="compositionally biased region" description="Basic and acidic residues" evidence="1">
    <location>
        <begin position="1"/>
        <end position="10"/>
    </location>
</feature>
<keyword evidence="4" id="KW-1185">Reference proteome</keyword>
<accession>A0A1I3AD55</accession>
<proteinExistence type="predicted"/>
<feature type="domain" description="Halobacterial output" evidence="2">
    <location>
        <begin position="28"/>
        <end position="92"/>
    </location>
</feature>
<feature type="region of interest" description="Disordered" evidence="1">
    <location>
        <begin position="1"/>
        <end position="20"/>
    </location>
</feature>
<gene>
    <name evidence="3" type="ORF">SAMN04488066_10595</name>
</gene>
<evidence type="ECO:0000256" key="1">
    <source>
        <dbReference type="SAM" id="MobiDB-lite"/>
    </source>
</evidence>
<dbReference type="EMBL" id="FOPZ01000005">
    <property type="protein sequence ID" value="SFH48017.1"/>
    <property type="molecule type" value="Genomic_DNA"/>
</dbReference>